<gene>
    <name evidence="1" type="ORF">D8M05_13120</name>
</gene>
<dbReference type="OrthoDB" id="2973606at2"/>
<comment type="caution">
    <text evidence="1">The sequence shown here is derived from an EMBL/GenBank/DDBJ whole genome shotgun (WGS) entry which is preliminary data.</text>
</comment>
<dbReference type="RefSeq" id="WP_121132541.1">
    <property type="nucleotide sequence ID" value="NZ_JBHUIL010000052.1"/>
</dbReference>
<dbReference type="AlphaFoldDB" id="A0A494YVW8"/>
<keyword evidence="2" id="KW-1185">Reference proteome</keyword>
<sequence>MTKYNSTHRDRILNSTQEVLYQKDFKKADRVYKQHSQKGNRS</sequence>
<dbReference type="Proteomes" id="UP000281813">
    <property type="component" value="Unassembled WGS sequence"/>
</dbReference>
<evidence type="ECO:0000313" key="2">
    <source>
        <dbReference type="Proteomes" id="UP000281813"/>
    </source>
</evidence>
<organism evidence="1 2">
    <name type="scientific">Oceanobacillus bengalensis</name>
    <dbReference type="NCBI Taxonomy" id="1435466"/>
    <lineage>
        <taxon>Bacteria</taxon>
        <taxon>Bacillati</taxon>
        <taxon>Bacillota</taxon>
        <taxon>Bacilli</taxon>
        <taxon>Bacillales</taxon>
        <taxon>Bacillaceae</taxon>
        <taxon>Oceanobacillus</taxon>
    </lineage>
</organism>
<proteinExistence type="predicted"/>
<protein>
    <submittedName>
        <fullName evidence="1">YfhE family protein</fullName>
    </submittedName>
</protein>
<evidence type="ECO:0000313" key="1">
    <source>
        <dbReference type="EMBL" id="RKQ14364.1"/>
    </source>
</evidence>
<dbReference type="Pfam" id="PF14152">
    <property type="entry name" value="YfhE"/>
    <property type="match status" value="1"/>
</dbReference>
<dbReference type="EMBL" id="RBZO01000021">
    <property type="protein sequence ID" value="RKQ14364.1"/>
    <property type="molecule type" value="Genomic_DNA"/>
</dbReference>
<reference evidence="1 2" key="1">
    <citation type="journal article" date="2015" name="Antonie Van Leeuwenhoek">
        <title>Oceanobacillus bengalensis sp. nov., a bacterium isolated from seawater of the Bay of Bengal.</title>
        <authorList>
            <person name="Yongchang O."/>
            <person name="Xiang W."/>
            <person name="Wang G."/>
        </authorList>
    </citation>
    <scope>NUCLEOTIDE SEQUENCE [LARGE SCALE GENOMIC DNA]</scope>
    <source>
        <strain evidence="1 2">MCCC 1K00260</strain>
    </source>
</reference>
<accession>A0A494YVW8</accession>
<name>A0A494YVW8_9BACI</name>
<dbReference type="InterPro" id="IPR025437">
    <property type="entry name" value="YfhE-like"/>
</dbReference>